<dbReference type="RefSeq" id="WP_038466584.1">
    <property type="nucleotide sequence ID" value="NZ_CP008941.1"/>
</dbReference>
<dbReference type="InterPro" id="IPR036890">
    <property type="entry name" value="HATPase_C_sf"/>
</dbReference>
<dbReference type="SUPFAM" id="SSF55785">
    <property type="entry name" value="PYP-like sensor domain (PAS domain)"/>
    <property type="match status" value="2"/>
</dbReference>
<dbReference type="SUPFAM" id="SSF47384">
    <property type="entry name" value="Homodimeric domain of signal transducing histidine kinase"/>
    <property type="match status" value="1"/>
</dbReference>
<accession>A0A077AZW6</accession>
<dbReference type="InterPro" id="IPR000014">
    <property type="entry name" value="PAS"/>
</dbReference>
<sequence>MTYKQHLFYSEFYDNSPEMRIMVINNPYNFKILNVTKKFLRVLGYTEEETVSLPSMNSLYHPDCYEALDQARSLYLKQGSIYNHELILKAKNGDKVFVYLNILATKDKEGNILFNHCLYRDASDDKNMFEINKEQQSLASLNDSFIKSHAFFQYFYDFYENAPDMFASITAGEDIYSIGIVNCNTTLAQKLGYTKEEILSMNLYNLYHPDCLQKVKSMREDFIRNGYVNNGELELQKKNGEKIHVSLNAKIQKDTQSHIIGSISMWRDITDLVETRRQLQETNDLLTLQNEEIKTLMNLMSHDIQAPIRAIENFTQFILDESKEVLPTSTLDYLYKVRGNIHKLHHLTQDILSYFFDGSAACIEETNLTNIINQVVAYLDLPSAIKINLENGNQPLKTKKILLAQVFYNLISNAVKYHHNPEKAEIYIKGLDNNTEWIFIVKDNGPGISQKFHETVFEPLQRLKSAQEVEGCGVGLTIVKKLITQEGGKISLGSKEGEGAAFIFTWPK</sequence>
<evidence type="ECO:0000256" key="2">
    <source>
        <dbReference type="ARBA" id="ARBA00012438"/>
    </source>
</evidence>
<reference evidence="9 10" key="1">
    <citation type="submission" date="2014-07" db="EMBL/GenBank/DDBJ databases">
        <title>Comparative genomic insights into amoeba endosymbionts belonging to the families of Holosporaceae and Candidatus Midichloriaceae within Rickettsiales.</title>
        <authorList>
            <person name="Wang Z."/>
            <person name="Wu M."/>
        </authorList>
    </citation>
    <scope>NUCLEOTIDE SEQUENCE [LARGE SCALE GENOMIC DNA]</scope>
    <source>
        <strain evidence="9">PRA3</strain>
    </source>
</reference>
<feature type="domain" description="PAS" evidence="7">
    <location>
        <begin position="180"/>
        <end position="226"/>
    </location>
</feature>
<dbReference type="OrthoDB" id="7313492at2"/>
<comment type="catalytic activity">
    <reaction evidence="1">
        <text>ATP + protein L-histidine = ADP + protein N-phospho-L-histidine.</text>
        <dbReference type="EC" id="2.7.13.3"/>
    </reaction>
</comment>
<dbReference type="HOGENOM" id="CLU_536070_0_0_5"/>
<dbReference type="SMART" id="SM00387">
    <property type="entry name" value="HATPase_c"/>
    <property type="match status" value="1"/>
</dbReference>
<dbReference type="InterPro" id="IPR013655">
    <property type="entry name" value="PAS_fold_3"/>
</dbReference>
<dbReference type="InterPro" id="IPR052162">
    <property type="entry name" value="Sensor_kinase/Photoreceptor"/>
</dbReference>
<dbReference type="Gene3D" id="3.30.565.10">
    <property type="entry name" value="Histidine kinase-like ATPase, C-terminal domain"/>
    <property type="match status" value="1"/>
</dbReference>
<dbReference type="InterPro" id="IPR036097">
    <property type="entry name" value="HisK_dim/P_sf"/>
</dbReference>
<proteinExistence type="predicted"/>
<keyword evidence="10" id="KW-1185">Reference proteome</keyword>
<dbReference type="CDD" id="cd00130">
    <property type="entry name" value="PAS"/>
    <property type="match status" value="2"/>
</dbReference>
<dbReference type="PANTHER" id="PTHR43304">
    <property type="entry name" value="PHYTOCHROME-LIKE PROTEIN CPH1"/>
    <property type="match status" value="1"/>
</dbReference>
<dbReference type="KEGG" id="paca:ID47_11670"/>
<dbReference type="eggNOG" id="COG4251">
    <property type="taxonomic scope" value="Bacteria"/>
</dbReference>
<gene>
    <name evidence="9" type="ORF">ID47_11670</name>
</gene>
<dbReference type="InterPro" id="IPR004358">
    <property type="entry name" value="Sig_transdc_His_kin-like_C"/>
</dbReference>
<keyword evidence="4" id="KW-0808">Transferase</keyword>
<dbReference type="SMART" id="SM00086">
    <property type="entry name" value="PAC"/>
    <property type="match status" value="2"/>
</dbReference>
<dbReference type="PANTHER" id="PTHR43304:SF1">
    <property type="entry name" value="PAC DOMAIN-CONTAINING PROTEIN"/>
    <property type="match status" value="1"/>
</dbReference>
<dbReference type="NCBIfam" id="TIGR00229">
    <property type="entry name" value="sensory_box"/>
    <property type="match status" value="2"/>
</dbReference>
<dbReference type="AlphaFoldDB" id="A0A077AZW6"/>
<feature type="domain" description="PAS" evidence="7">
    <location>
        <begin position="31"/>
        <end position="79"/>
    </location>
</feature>
<dbReference type="Pfam" id="PF02518">
    <property type="entry name" value="HATPase_c"/>
    <property type="match status" value="1"/>
</dbReference>
<evidence type="ECO:0000256" key="5">
    <source>
        <dbReference type="ARBA" id="ARBA00022777"/>
    </source>
</evidence>
<dbReference type="PROSITE" id="PS50113">
    <property type="entry name" value="PAC"/>
    <property type="match status" value="1"/>
</dbReference>
<dbReference type="InterPro" id="IPR001610">
    <property type="entry name" value="PAC"/>
</dbReference>
<evidence type="ECO:0000313" key="9">
    <source>
        <dbReference type="EMBL" id="AIK97248.1"/>
    </source>
</evidence>
<dbReference type="Pfam" id="PF13426">
    <property type="entry name" value="PAS_9"/>
    <property type="match status" value="1"/>
</dbReference>
<dbReference type="InterPro" id="IPR035965">
    <property type="entry name" value="PAS-like_dom_sf"/>
</dbReference>
<evidence type="ECO:0000313" key="10">
    <source>
        <dbReference type="Proteomes" id="UP000028926"/>
    </source>
</evidence>
<evidence type="ECO:0000259" key="7">
    <source>
        <dbReference type="PROSITE" id="PS50112"/>
    </source>
</evidence>
<dbReference type="InterPro" id="IPR005467">
    <property type="entry name" value="His_kinase_dom"/>
</dbReference>
<dbReference type="Proteomes" id="UP000028926">
    <property type="component" value="Chromosome"/>
</dbReference>
<evidence type="ECO:0000256" key="1">
    <source>
        <dbReference type="ARBA" id="ARBA00000085"/>
    </source>
</evidence>
<protein>
    <recommendedName>
        <fullName evidence="2">histidine kinase</fullName>
        <ecNumber evidence="2">2.7.13.3</ecNumber>
    </recommendedName>
</protein>
<keyword evidence="5" id="KW-0418">Kinase</keyword>
<dbReference type="STRING" id="91604.ID47_11670"/>
<dbReference type="PRINTS" id="PR00344">
    <property type="entry name" value="BCTRLSENSOR"/>
</dbReference>
<evidence type="ECO:0000259" key="6">
    <source>
        <dbReference type="PROSITE" id="PS50109"/>
    </source>
</evidence>
<dbReference type="PROSITE" id="PS50109">
    <property type="entry name" value="HIS_KIN"/>
    <property type="match status" value="1"/>
</dbReference>
<dbReference type="PROSITE" id="PS50112">
    <property type="entry name" value="PAS"/>
    <property type="match status" value="2"/>
</dbReference>
<dbReference type="EMBL" id="CP008941">
    <property type="protein sequence ID" value="AIK97248.1"/>
    <property type="molecule type" value="Genomic_DNA"/>
</dbReference>
<dbReference type="SUPFAM" id="SSF55874">
    <property type="entry name" value="ATPase domain of HSP90 chaperone/DNA topoisomerase II/histidine kinase"/>
    <property type="match status" value="1"/>
</dbReference>
<dbReference type="GO" id="GO:0000155">
    <property type="term" value="F:phosphorelay sensor kinase activity"/>
    <property type="evidence" value="ECO:0007669"/>
    <property type="project" value="InterPro"/>
</dbReference>
<keyword evidence="3" id="KW-0597">Phosphoprotein</keyword>
<evidence type="ECO:0000259" key="8">
    <source>
        <dbReference type="PROSITE" id="PS50113"/>
    </source>
</evidence>
<dbReference type="Gene3D" id="1.10.287.130">
    <property type="match status" value="1"/>
</dbReference>
<dbReference type="SMART" id="SM00091">
    <property type="entry name" value="PAS"/>
    <property type="match status" value="2"/>
</dbReference>
<dbReference type="Pfam" id="PF08447">
    <property type="entry name" value="PAS_3"/>
    <property type="match status" value="1"/>
</dbReference>
<dbReference type="EC" id="2.7.13.3" evidence="2"/>
<evidence type="ECO:0000256" key="3">
    <source>
        <dbReference type="ARBA" id="ARBA00022553"/>
    </source>
</evidence>
<organism evidence="9 10">
    <name type="scientific">Candidatus Odyssella acanthamoebae</name>
    <dbReference type="NCBI Taxonomy" id="91604"/>
    <lineage>
        <taxon>Bacteria</taxon>
        <taxon>Pseudomonadati</taxon>
        <taxon>Pseudomonadota</taxon>
        <taxon>Alphaproteobacteria</taxon>
        <taxon>Holosporales</taxon>
        <taxon>Candidatus Paracaedibacteraceae</taxon>
        <taxon>Candidatus Odyssella</taxon>
    </lineage>
</organism>
<feature type="domain" description="PAC" evidence="8">
    <location>
        <begin position="229"/>
        <end position="281"/>
    </location>
</feature>
<dbReference type="InterPro" id="IPR003594">
    <property type="entry name" value="HATPase_dom"/>
</dbReference>
<dbReference type="InterPro" id="IPR000700">
    <property type="entry name" value="PAS-assoc_C"/>
</dbReference>
<name>A0A077AZW6_9PROT</name>
<evidence type="ECO:0000256" key="4">
    <source>
        <dbReference type="ARBA" id="ARBA00022679"/>
    </source>
</evidence>
<dbReference type="Gene3D" id="3.30.450.20">
    <property type="entry name" value="PAS domain"/>
    <property type="match status" value="2"/>
</dbReference>
<feature type="domain" description="Histidine kinase" evidence="6">
    <location>
        <begin position="299"/>
        <end position="508"/>
    </location>
</feature>